<dbReference type="OrthoDB" id="756370at2759"/>
<accession>A0A8S1D492</accession>
<keyword evidence="5" id="KW-1185">Reference proteome</keyword>
<dbReference type="PANTHER" id="PTHR18763:SF0">
    <property type="entry name" value="WD REPEAT-CONTAINING PROTEIN 18"/>
    <property type="match status" value="1"/>
</dbReference>
<feature type="repeat" description="WD" evidence="3">
    <location>
        <begin position="174"/>
        <end position="215"/>
    </location>
</feature>
<sequence length="313" mass="33079">MVSPGGQVSSLACSPCGNFIAGGVSTDVVIWQTATGLQVATLSGHFQKVTCLAFTDDSSLLASAAEDGQVRVNRLAGAVTGNSSELWIFKDHGAAIRDLVVGRGGLYSLLASVGADRTCRVYSLASGRLLLSLTADCGVTAATLSLDRIFMGLSSGQIRGHRLAPGISTPCLTLRGHESAVTCLTISLDSRLLASGGQDGHLYIWDAPSGQLLRNLAHRGPVLAAVLALAPRNLFAAELQPGSVLQPFRRPLADDEDPLVRVIVTEKREELELEDEPVEGNGRVMVEGSLAKINKQLVEFCVKNVLIPQNKEN</sequence>
<dbReference type="PROSITE" id="PS00678">
    <property type="entry name" value="WD_REPEATS_1"/>
    <property type="match status" value="1"/>
</dbReference>
<gene>
    <name evidence="4" type="ORF">CLODIP_2_CD04654</name>
</gene>
<dbReference type="PANTHER" id="PTHR18763">
    <property type="entry name" value="WD-REPEAT PROTEIN 18"/>
    <property type="match status" value="1"/>
</dbReference>
<dbReference type="GO" id="GO:0120330">
    <property type="term" value="C:rixosome complex"/>
    <property type="evidence" value="ECO:0007669"/>
    <property type="project" value="TreeGrafter"/>
</dbReference>
<dbReference type="PROSITE" id="PS50294">
    <property type="entry name" value="WD_REPEATS_REGION"/>
    <property type="match status" value="2"/>
</dbReference>
<dbReference type="InterPro" id="IPR045227">
    <property type="entry name" value="WDR18/Ipi3/RID3"/>
</dbReference>
<dbReference type="Pfam" id="PF00400">
    <property type="entry name" value="WD40"/>
    <property type="match status" value="3"/>
</dbReference>
<feature type="repeat" description="WD" evidence="3">
    <location>
        <begin position="42"/>
        <end position="72"/>
    </location>
</feature>
<dbReference type="InterPro" id="IPR019775">
    <property type="entry name" value="WD40_repeat_CS"/>
</dbReference>
<name>A0A8S1D492_9INSE</name>
<dbReference type="InterPro" id="IPR015943">
    <property type="entry name" value="WD40/YVTN_repeat-like_dom_sf"/>
</dbReference>
<dbReference type="GO" id="GO:0005656">
    <property type="term" value="C:nuclear pre-replicative complex"/>
    <property type="evidence" value="ECO:0007669"/>
    <property type="project" value="TreeGrafter"/>
</dbReference>
<evidence type="ECO:0000313" key="4">
    <source>
        <dbReference type="EMBL" id="CAB3375236.1"/>
    </source>
</evidence>
<organism evidence="4 5">
    <name type="scientific">Cloeon dipterum</name>
    <dbReference type="NCBI Taxonomy" id="197152"/>
    <lineage>
        <taxon>Eukaryota</taxon>
        <taxon>Metazoa</taxon>
        <taxon>Ecdysozoa</taxon>
        <taxon>Arthropoda</taxon>
        <taxon>Hexapoda</taxon>
        <taxon>Insecta</taxon>
        <taxon>Pterygota</taxon>
        <taxon>Palaeoptera</taxon>
        <taxon>Ephemeroptera</taxon>
        <taxon>Pisciforma</taxon>
        <taxon>Baetidae</taxon>
        <taxon>Cloeon</taxon>
    </lineage>
</organism>
<dbReference type="GO" id="GO:0006261">
    <property type="term" value="P:DNA-templated DNA replication"/>
    <property type="evidence" value="ECO:0007669"/>
    <property type="project" value="TreeGrafter"/>
</dbReference>
<keyword evidence="1 3" id="KW-0853">WD repeat</keyword>
<protein>
    <submittedName>
        <fullName evidence="4">Uncharacterized protein</fullName>
    </submittedName>
</protein>
<dbReference type="GO" id="GO:0006364">
    <property type="term" value="P:rRNA processing"/>
    <property type="evidence" value="ECO:0007669"/>
    <property type="project" value="TreeGrafter"/>
</dbReference>
<dbReference type="SMART" id="SM00320">
    <property type="entry name" value="WD40"/>
    <property type="match status" value="3"/>
</dbReference>
<keyword evidence="2" id="KW-0677">Repeat</keyword>
<evidence type="ECO:0000313" key="5">
    <source>
        <dbReference type="Proteomes" id="UP000494165"/>
    </source>
</evidence>
<dbReference type="AlphaFoldDB" id="A0A8S1D492"/>
<evidence type="ECO:0000256" key="2">
    <source>
        <dbReference type="ARBA" id="ARBA00022737"/>
    </source>
</evidence>
<dbReference type="Proteomes" id="UP000494165">
    <property type="component" value="Unassembled WGS sequence"/>
</dbReference>
<evidence type="ECO:0000256" key="1">
    <source>
        <dbReference type="ARBA" id="ARBA00022574"/>
    </source>
</evidence>
<dbReference type="SUPFAM" id="SSF50978">
    <property type="entry name" value="WD40 repeat-like"/>
    <property type="match status" value="1"/>
</dbReference>
<comment type="caution">
    <text evidence="4">The sequence shown here is derived from an EMBL/GenBank/DDBJ whole genome shotgun (WGS) entry which is preliminary data.</text>
</comment>
<dbReference type="Gene3D" id="2.130.10.10">
    <property type="entry name" value="YVTN repeat-like/Quinoprotein amine dehydrogenase"/>
    <property type="match status" value="2"/>
</dbReference>
<proteinExistence type="predicted"/>
<reference evidence="4 5" key="1">
    <citation type="submission" date="2020-04" db="EMBL/GenBank/DDBJ databases">
        <authorList>
            <person name="Alioto T."/>
            <person name="Alioto T."/>
            <person name="Gomez Garrido J."/>
        </authorList>
    </citation>
    <scope>NUCLEOTIDE SEQUENCE [LARGE SCALE GENOMIC DNA]</scope>
</reference>
<evidence type="ECO:0000256" key="3">
    <source>
        <dbReference type="PROSITE-ProRule" id="PRU00221"/>
    </source>
</evidence>
<dbReference type="EMBL" id="CADEPI010000109">
    <property type="protein sequence ID" value="CAB3375236.1"/>
    <property type="molecule type" value="Genomic_DNA"/>
</dbReference>
<dbReference type="PROSITE" id="PS50082">
    <property type="entry name" value="WD_REPEATS_2"/>
    <property type="match status" value="2"/>
</dbReference>
<dbReference type="InterPro" id="IPR036322">
    <property type="entry name" value="WD40_repeat_dom_sf"/>
</dbReference>
<dbReference type="InterPro" id="IPR001680">
    <property type="entry name" value="WD40_rpt"/>
</dbReference>